<evidence type="ECO:0000256" key="1">
    <source>
        <dbReference type="ARBA" id="ARBA00022475"/>
    </source>
</evidence>
<evidence type="ECO:0000313" key="10">
    <source>
        <dbReference type="Proteomes" id="UP000824334"/>
    </source>
</evidence>
<gene>
    <name evidence="7 9" type="primary">mltG</name>
    <name evidence="9" type="ORF">KWG56_03780</name>
</gene>
<evidence type="ECO:0000313" key="9">
    <source>
        <dbReference type="EMBL" id="QYC11138.1"/>
    </source>
</evidence>
<comment type="catalytic activity">
    <reaction evidence="7">
        <text>a peptidoglycan chain = a peptidoglycan chain with N-acetyl-1,6-anhydromuramyl-[peptide] at the reducing end + a peptidoglycan chain with N-acetylglucosamine at the non-reducing end.</text>
        <dbReference type="EC" id="4.2.2.29"/>
    </reaction>
</comment>
<protein>
    <recommendedName>
        <fullName evidence="7">Endolytic murein transglycosylase</fullName>
        <ecNumber evidence="7">4.2.2.29</ecNumber>
    </recommendedName>
    <alternativeName>
        <fullName evidence="7">Peptidoglycan lytic transglycosylase</fullName>
    </alternativeName>
    <alternativeName>
        <fullName evidence="7">Peptidoglycan polymerization terminase</fullName>
    </alternativeName>
</protein>
<dbReference type="EMBL" id="CP080034">
    <property type="protein sequence ID" value="QYC11138.1"/>
    <property type="molecule type" value="Genomic_DNA"/>
</dbReference>
<dbReference type="RefSeq" id="WP_201100743.1">
    <property type="nucleotide sequence ID" value="NZ_BAAAEE010000014.1"/>
</dbReference>
<dbReference type="Pfam" id="PF02618">
    <property type="entry name" value="YceG"/>
    <property type="match status" value="1"/>
</dbReference>
<proteinExistence type="inferred from homology"/>
<dbReference type="HAMAP" id="MF_02065">
    <property type="entry name" value="MltG"/>
    <property type="match status" value="1"/>
</dbReference>
<dbReference type="PANTHER" id="PTHR30518">
    <property type="entry name" value="ENDOLYTIC MUREIN TRANSGLYCOSYLASE"/>
    <property type="match status" value="1"/>
</dbReference>
<evidence type="ECO:0000256" key="7">
    <source>
        <dbReference type="HAMAP-Rule" id="MF_02065"/>
    </source>
</evidence>
<keyword evidence="4 7" id="KW-0472">Membrane</keyword>
<feature type="region of interest" description="Disordered" evidence="8">
    <location>
        <begin position="340"/>
        <end position="385"/>
    </location>
</feature>
<dbReference type="Proteomes" id="UP000824334">
    <property type="component" value="Chromosome"/>
</dbReference>
<evidence type="ECO:0000256" key="3">
    <source>
        <dbReference type="ARBA" id="ARBA00022989"/>
    </source>
</evidence>
<feature type="site" description="Important for catalytic activity" evidence="7">
    <location>
        <position position="218"/>
    </location>
</feature>
<dbReference type="InterPro" id="IPR003770">
    <property type="entry name" value="MLTG-like"/>
</dbReference>
<organism evidence="9 10">
    <name type="scientific">Brevundimonas nasdae</name>
    <dbReference type="NCBI Taxonomy" id="172043"/>
    <lineage>
        <taxon>Bacteria</taxon>
        <taxon>Pseudomonadati</taxon>
        <taxon>Pseudomonadota</taxon>
        <taxon>Alphaproteobacteria</taxon>
        <taxon>Caulobacterales</taxon>
        <taxon>Caulobacteraceae</taxon>
        <taxon>Brevundimonas</taxon>
    </lineage>
</organism>
<dbReference type="Gene3D" id="3.30.1490.480">
    <property type="entry name" value="Endolytic murein transglycosylase"/>
    <property type="match status" value="1"/>
</dbReference>
<keyword evidence="1 7" id="KW-1003">Cell membrane</keyword>
<dbReference type="Gene3D" id="3.30.160.60">
    <property type="entry name" value="Classic Zinc Finger"/>
    <property type="match status" value="1"/>
</dbReference>
<dbReference type="NCBIfam" id="TIGR00247">
    <property type="entry name" value="endolytic transglycosylase MltG"/>
    <property type="match status" value="1"/>
</dbReference>
<evidence type="ECO:0000256" key="4">
    <source>
        <dbReference type="ARBA" id="ARBA00023136"/>
    </source>
</evidence>
<dbReference type="EC" id="4.2.2.29" evidence="7"/>
<evidence type="ECO:0000256" key="6">
    <source>
        <dbReference type="ARBA" id="ARBA00023316"/>
    </source>
</evidence>
<comment type="similarity">
    <text evidence="7">Belongs to the transglycosylase MltG family.</text>
</comment>
<evidence type="ECO:0000256" key="8">
    <source>
        <dbReference type="SAM" id="MobiDB-lite"/>
    </source>
</evidence>
<sequence>MFGRGRVEKPQKRSGLVVALLTASATFSLFLLAALVVTWGVYYGPGPKARQGDLTVVTLPSGSGVSAIAAQMKAAGVIRSADLFKAAITLTGADRRLRAGEYEIPSGTSLAGVVRLMVEGRVVRHFVTLPEGWSSAQAVDILDKQPVLTGAVDETPEEGSLWPDTYEVTRGETRQSVISRMQRATNENMRVLWAQRSPGTIARTPEEAMILASIVEKETGLAAERPRVAAVFTNRLRQGMRLESDPTIVYGITQGRPLGRGIRRSELQERTRWNTYQIDGLPPTPIANPGKEAIKAVLNPPAETALFFVADGTGGHAFAATYEEHLRNVARWRQIERQKAGLPPEAEAPVAPGTSAAPMTEAASPGPITGQATITLPAGASQGPR</sequence>
<keyword evidence="10" id="KW-1185">Reference proteome</keyword>
<evidence type="ECO:0000256" key="5">
    <source>
        <dbReference type="ARBA" id="ARBA00023239"/>
    </source>
</evidence>
<keyword evidence="7" id="KW-0997">Cell inner membrane</keyword>
<comment type="function">
    <text evidence="7">Functions as a peptidoglycan terminase that cleaves nascent peptidoglycan strands endolytically to terminate their elongation.</text>
</comment>
<accession>A0ABX8TIR1</accession>
<dbReference type="CDD" id="cd08010">
    <property type="entry name" value="MltG_like"/>
    <property type="match status" value="1"/>
</dbReference>
<evidence type="ECO:0000256" key="2">
    <source>
        <dbReference type="ARBA" id="ARBA00022692"/>
    </source>
</evidence>
<keyword evidence="3 7" id="KW-1133">Transmembrane helix</keyword>
<keyword evidence="5 7" id="KW-0456">Lyase</keyword>
<name>A0ABX8TIR1_9CAUL</name>
<dbReference type="PANTHER" id="PTHR30518:SF2">
    <property type="entry name" value="ENDOLYTIC MUREIN TRANSGLYCOSYLASE"/>
    <property type="match status" value="1"/>
</dbReference>
<keyword evidence="2 7" id="KW-0812">Transmembrane</keyword>
<keyword evidence="6 7" id="KW-0961">Cell wall biogenesis/degradation</keyword>
<reference evidence="9 10" key="1">
    <citation type="submission" date="2021-07" db="EMBL/GenBank/DDBJ databases">
        <title>Isolation and characterization of bacteria from a gold mining with a capacity of golden bioaccumulation.</title>
        <authorList>
            <person name="Yang X.J."/>
        </authorList>
    </citation>
    <scope>NUCLEOTIDE SEQUENCE [LARGE SCALE GENOMIC DNA]</scope>
    <source>
        <strain evidence="9 10">Au29</strain>
    </source>
</reference>
<dbReference type="GeneID" id="94374372"/>